<dbReference type="FunFam" id="1.20.1540.10:FF:000019">
    <property type="entry name" value="RHOMBOID-like protein"/>
    <property type="match status" value="1"/>
</dbReference>
<dbReference type="InterPro" id="IPR002610">
    <property type="entry name" value="Peptidase_S54_rhomboid-like"/>
</dbReference>
<keyword evidence="13" id="KW-1185">Reference proteome</keyword>
<feature type="transmembrane region" description="Helical" evidence="9">
    <location>
        <begin position="245"/>
        <end position="263"/>
    </location>
</feature>
<dbReference type="PANTHER" id="PTHR22936">
    <property type="entry name" value="RHOMBOID-RELATED"/>
    <property type="match status" value="1"/>
</dbReference>
<feature type="compositionally biased region" description="Pro residues" evidence="10">
    <location>
        <begin position="28"/>
        <end position="40"/>
    </location>
</feature>
<sequence length="386" mass="43003">MGRLSPYSSPESELEIKIQSRQTDPHPVGGPHPFYPRPPPPRPPPYQPFTKWFPWLVPTITVINIVLFVILMYINNCPENSTKCIGTSTLGRFAFQSMKENPLLGPSAATLRKIGALEVNEVVEHHEAWRLASCMWLHAGVVHVFANMLSLLFVGIRLEQEFGFVRIGLLYVIAGIGGSLLSSLFVRTAISVGASGALFGLLGAMLSELLVNWTIYENKLQALLTLLLIIIINLSVGILPHVDNFAHLGGFVTGFLLGFVLFIRPQYEWVCKRKIPSGYMAPSSKSKYKTYQYITLLLALILLILGFIVGLVLLLEGVNGNDHCSWCHYLSCFPTPFWNCEARCSTSQEGNQVKMTCLENHKSKIYILGNENSTAQFQKLCIDLCT</sequence>
<evidence type="ECO:0000256" key="10">
    <source>
        <dbReference type="SAM" id="MobiDB-lite"/>
    </source>
</evidence>
<keyword evidence="4 9" id="KW-0812">Transmembrane</keyword>
<organism evidence="12 13">
    <name type="scientific">Olea europaea subsp. europaea</name>
    <dbReference type="NCBI Taxonomy" id="158383"/>
    <lineage>
        <taxon>Eukaryota</taxon>
        <taxon>Viridiplantae</taxon>
        <taxon>Streptophyta</taxon>
        <taxon>Embryophyta</taxon>
        <taxon>Tracheophyta</taxon>
        <taxon>Spermatophyta</taxon>
        <taxon>Magnoliopsida</taxon>
        <taxon>eudicotyledons</taxon>
        <taxon>Gunneridae</taxon>
        <taxon>Pentapetalae</taxon>
        <taxon>asterids</taxon>
        <taxon>lamiids</taxon>
        <taxon>Lamiales</taxon>
        <taxon>Oleaceae</taxon>
        <taxon>Oleeae</taxon>
        <taxon>Olea</taxon>
    </lineage>
</organism>
<comment type="caution">
    <text evidence="12">The sequence shown here is derived from an EMBL/GenBank/DDBJ whole genome shotgun (WGS) entry which is preliminary data.</text>
</comment>
<feature type="transmembrane region" description="Helical" evidence="9">
    <location>
        <begin position="293"/>
        <end position="315"/>
    </location>
</feature>
<accession>A0A8S0RYG2</accession>
<dbReference type="OrthoDB" id="418595at2759"/>
<evidence type="ECO:0000256" key="6">
    <source>
        <dbReference type="ARBA" id="ARBA00022825"/>
    </source>
</evidence>
<dbReference type="GO" id="GO:0016020">
    <property type="term" value="C:membrane"/>
    <property type="evidence" value="ECO:0007669"/>
    <property type="project" value="UniProtKB-SubCell"/>
</dbReference>
<evidence type="ECO:0000256" key="8">
    <source>
        <dbReference type="ARBA" id="ARBA00023136"/>
    </source>
</evidence>
<dbReference type="GO" id="GO:0005794">
    <property type="term" value="C:Golgi apparatus"/>
    <property type="evidence" value="ECO:0007669"/>
    <property type="project" value="UniProtKB-ARBA"/>
</dbReference>
<feature type="transmembrane region" description="Helical" evidence="9">
    <location>
        <begin position="168"/>
        <end position="190"/>
    </location>
</feature>
<keyword evidence="8 9" id="KW-0472">Membrane</keyword>
<dbReference type="EC" id="3.4.21.105" evidence="9"/>
<dbReference type="EMBL" id="CACTIH010003797">
    <property type="protein sequence ID" value="CAA2985235.1"/>
    <property type="molecule type" value="Genomic_DNA"/>
</dbReference>
<feature type="region of interest" description="Disordered" evidence="10">
    <location>
        <begin position="1"/>
        <end position="40"/>
    </location>
</feature>
<keyword evidence="6 9" id="KW-0720">Serine protease</keyword>
<evidence type="ECO:0000256" key="3">
    <source>
        <dbReference type="ARBA" id="ARBA00009045"/>
    </source>
</evidence>
<evidence type="ECO:0000259" key="11">
    <source>
        <dbReference type="Pfam" id="PF01694"/>
    </source>
</evidence>
<dbReference type="InterPro" id="IPR035952">
    <property type="entry name" value="Rhomboid-like_sf"/>
</dbReference>
<evidence type="ECO:0000256" key="7">
    <source>
        <dbReference type="ARBA" id="ARBA00022989"/>
    </source>
</evidence>
<evidence type="ECO:0000256" key="9">
    <source>
        <dbReference type="RuleBase" id="RU362115"/>
    </source>
</evidence>
<comment type="similarity">
    <text evidence="3 9">Belongs to the peptidase S54 family.</text>
</comment>
<name>A0A8S0RYG2_OLEEU</name>
<keyword evidence="9" id="KW-0645">Protease</keyword>
<evidence type="ECO:0000256" key="2">
    <source>
        <dbReference type="ARBA" id="ARBA00004141"/>
    </source>
</evidence>
<keyword evidence="5 9" id="KW-0378">Hydrolase</keyword>
<gene>
    <name evidence="12" type="ORF">OLEA9_A066097</name>
</gene>
<comment type="catalytic activity">
    <reaction evidence="1 9">
        <text>Cleaves type-1 transmembrane domains using a catalytic dyad composed of serine and histidine that are contributed by different transmembrane domains.</text>
        <dbReference type="EC" id="3.4.21.105"/>
    </reaction>
</comment>
<protein>
    <recommendedName>
        <fullName evidence="9">RHOMBOID-like protein</fullName>
        <ecNumber evidence="9">3.4.21.105</ecNumber>
    </recommendedName>
</protein>
<dbReference type="GO" id="GO:0006508">
    <property type="term" value="P:proteolysis"/>
    <property type="evidence" value="ECO:0007669"/>
    <property type="project" value="UniProtKB-KW"/>
</dbReference>
<comment type="subcellular location">
    <subcellularLocation>
        <location evidence="2 9">Membrane</location>
        <topology evidence="2 9">Multi-pass membrane protein</topology>
    </subcellularLocation>
</comment>
<dbReference type="Gramene" id="OE9A066097T1">
    <property type="protein sequence ID" value="OE9A066097C1"/>
    <property type="gene ID" value="OE9A066097"/>
</dbReference>
<comment type="function">
    <text evidence="9">Serine protease involved in intramembrane proteolysis.</text>
</comment>
<keyword evidence="7 9" id="KW-1133">Transmembrane helix</keyword>
<dbReference type="Pfam" id="PF01694">
    <property type="entry name" value="Rhomboid"/>
    <property type="match status" value="1"/>
</dbReference>
<evidence type="ECO:0000256" key="1">
    <source>
        <dbReference type="ARBA" id="ARBA00000156"/>
    </source>
</evidence>
<feature type="compositionally biased region" description="Low complexity" evidence="10">
    <location>
        <begin position="1"/>
        <end position="11"/>
    </location>
</feature>
<feature type="transmembrane region" description="Helical" evidence="9">
    <location>
        <begin position="222"/>
        <end position="239"/>
    </location>
</feature>
<reference evidence="12 13" key="1">
    <citation type="submission" date="2019-12" db="EMBL/GenBank/DDBJ databases">
        <authorList>
            <person name="Alioto T."/>
            <person name="Alioto T."/>
            <person name="Gomez Garrido J."/>
        </authorList>
    </citation>
    <scope>NUCLEOTIDE SEQUENCE [LARGE SCALE GENOMIC DNA]</scope>
</reference>
<evidence type="ECO:0000256" key="4">
    <source>
        <dbReference type="ARBA" id="ARBA00022692"/>
    </source>
</evidence>
<dbReference type="SUPFAM" id="SSF144091">
    <property type="entry name" value="Rhomboid-like"/>
    <property type="match status" value="1"/>
</dbReference>
<feature type="domain" description="Peptidase S54 rhomboid" evidence="11">
    <location>
        <begin position="126"/>
        <end position="262"/>
    </location>
</feature>
<dbReference type="Gene3D" id="1.20.1540.10">
    <property type="entry name" value="Rhomboid-like"/>
    <property type="match status" value="1"/>
</dbReference>
<feature type="transmembrane region" description="Helical" evidence="9">
    <location>
        <begin position="135"/>
        <end position="156"/>
    </location>
</feature>
<feature type="transmembrane region" description="Helical" evidence="9">
    <location>
        <begin position="52"/>
        <end position="74"/>
    </location>
</feature>
<dbReference type="GO" id="GO:0004252">
    <property type="term" value="F:serine-type endopeptidase activity"/>
    <property type="evidence" value="ECO:0007669"/>
    <property type="project" value="InterPro"/>
</dbReference>
<dbReference type="PANTHER" id="PTHR22936:SF107">
    <property type="entry name" value="RHOMBOID-LIKE PROTEIN 1"/>
    <property type="match status" value="1"/>
</dbReference>
<proteinExistence type="inferred from homology"/>
<evidence type="ECO:0000256" key="5">
    <source>
        <dbReference type="ARBA" id="ARBA00022801"/>
    </source>
</evidence>
<dbReference type="AlphaFoldDB" id="A0A8S0RYG2"/>
<dbReference type="Proteomes" id="UP000594638">
    <property type="component" value="Unassembled WGS sequence"/>
</dbReference>
<evidence type="ECO:0000313" key="12">
    <source>
        <dbReference type="EMBL" id="CAA2985235.1"/>
    </source>
</evidence>
<evidence type="ECO:0000313" key="13">
    <source>
        <dbReference type="Proteomes" id="UP000594638"/>
    </source>
</evidence>
<feature type="transmembrane region" description="Helical" evidence="9">
    <location>
        <begin position="196"/>
        <end position="215"/>
    </location>
</feature>
<dbReference type="InterPro" id="IPR022764">
    <property type="entry name" value="Peptidase_S54_rhomboid_dom"/>
</dbReference>